<evidence type="ECO:0000256" key="5">
    <source>
        <dbReference type="ARBA" id="ARBA00023004"/>
    </source>
</evidence>
<reference evidence="10" key="1">
    <citation type="submission" date="2016-01" db="EMBL/GenBank/DDBJ databases">
        <authorList>
            <person name="Oliw E.H."/>
        </authorList>
    </citation>
    <scope>NUCLEOTIDE SEQUENCE [LARGE SCALE GENOMIC DNA]</scope>
    <source>
        <strain evidence="10">KA00185</strain>
    </source>
</reference>
<dbReference type="SFLD" id="SFLDS00029">
    <property type="entry name" value="Radical_SAM"/>
    <property type="match status" value="1"/>
</dbReference>
<dbReference type="SFLD" id="SFLDG01066">
    <property type="entry name" value="organic_radical-activating_enz"/>
    <property type="match status" value="1"/>
</dbReference>
<evidence type="ECO:0000313" key="9">
    <source>
        <dbReference type="EMBL" id="BBM48324.1"/>
    </source>
</evidence>
<dbReference type="InterPro" id="IPR058240">
    <property type="entry name" value="rSAM_sf"/>
</dbReference>
<dbReference type="InterPro" id="IPR012837">
    <property type="entry name" value="NrdG"/>
</dbReference>
<accession>A0A134AEV9</accession>
<dbReference type="GO" id="GO:0043365">
    <property type="term" value="F:[formate-C-acetyltransferase]-activating enzyme activity"/>
    <property type="evidence" value="ECO:0007669"/>
    <property type="project" value="InterPro"/>
</dbReference>
<keyword evidence="5" id="KW-0408">Iron</keyword>
<comment type="cofactor">
    <cofactor evidence="1">
        <name>[4Fe-4S] cluster</name>
        <dbReference type="ChEBI" id="CHEBI:49883"/>
    </cofactor>
</comment>
<dbReference type="PANTHER" id="PTHR30352:SF2">
    <property type="entry name" value="ANAEROBIC RIBONUCLEOSIDE-TRIPHOSPHATE REDUCTASE-ACTIVATING PROTEIN"/>
    <property type="match status" value="1"/>
</dbReference>
<proteinExistence type="inferred from homology"/>
<dbReference type="AlphaFoldDB" id="A0A134AEV9"/>
<dbReference type="GO" id="GO:0046872">
    <property type="term" value="F:metal ion binding"/>
    <property type="evidence" value="ECO:0007669"/>
    <property type="project" value="UniProtKB-KW"/>
</dbReference>
<dbReference type="Proteomes" id="UP000070483">
    <property type="component" value="Unassembled WGS sequence"/>
</dbReference>
<dbReference type="Gene3D" id="3.20.20.70">
    <property type="entry name" value="Aldolase class I"/>
    <property type="match status" value="1"/>
</dbReference>
<gene>
    <name evidence="10" type="ORF">HMPREF3180_01047</name>
    <name evidence="9" type="ORF">JMUB3933_1840</name>
</gene>
<dbReference type="PATRIC" id="fig|157687.3.peg.1042"/>
<dbReference type="Proteomes" id="UP000321397">
    <property type="component" value="Chromosome"/>
</dbReference>
<dbReference type="InterPro" id="IPR013785">
    <property type="entry name" value="Aldolase_TIM"/>
</dbReference>
<dbReference type="OrthoDB" id="9782387at2"/>
<evidence type="ECO:0000313" key="11">
    <source>
        <dbReference type="Proteomes" id="UP000070483"/>
    </source>
</evidence>
<dbReference type="EMBL" id="LSDD01000081">
    <property type="protein sequence ID" value="KXB66219.1"/>
    <property type="molecule type" value="Genomic_DNA"/>
</dbReference>
<evidence type="ECO:0000256" key="1">
    <source>
        <dbReference type="ARBA" id="ARBA00001966"/>
    </source>
</evidence>
<dbReference type="SUPFAM" id="SSF102114">
    <property type="entry name" value="Radical SAM enzymes"/>
    <property type="match status" value="1"/>
</dbReference>
<dbReference type="GO" id="GO:0004748">
    <property type="term" value="F:ribonucleoside-diphosphate reductase activity, thioredoxin disulfide as acceptor"/>
    <property type="evidence" value="ECO:0007669"/>
    <property type="project" value="TreeGrafter"/>
</dbReference>
<evidence type="ECO:0000256" key="6">
    <source>
        <dbReference type="ARBA" id="ARBA00023014"/>
    </source>
</evidence>
<dbReference type="EC" id="1.97.1.-" evidence="7"/>
<sequence>MNKLKTEKEKILEKNFSKTPKNDFTLKILTTYKETIVDGVGLRYSLYFAGCSHACPGCHNEYSWNPNHGNTLTYEILEKIAKEINENTLLDGITISGGDPLFNPVDMLKVLKFLKEKTGKNIWLYTGYTIEQIRCDELRKKCLEYVDVLVDGRFVKELYDPKIKFRGSSNQRIIKKEDFFIK</sequence>
<dbReference type="PROSITE" id="PS51918">
    <property type="entry name" value="RADICAL_SAM"/>
    <property type="match status" value="1"/>
</dbReference>
<feature type="domain" description="Radical SAM core" evidence="8">
    <location>
        <begin position="37"/>
        <end position="182"/>
    </location>
</feature>
<dbReference type="SFLD" id="SFLDF00299">
    <property type="entry name" value="anaerobic_ribonucleoside-triph"/>
    <property type="match status" value="1"/>
</dbReference>
<protein>
    <recommendedName>
        <fullName evidence="7">Anaerobic ribonucleoside-triphosphate reductase-activating protein</fullName>
        <ecNumber evidence="7">1.97.1.-</ecNumber>
    </recommendedName>
</protein>
<name>A0A134AEV9_9FUSO</name>
<evidence type="ECO:0000259" key="8">
    <source>
        <dbReference type="PROSITE" id="PS51918"/>
    </source>
</evidence>
<comment type="similarity">
    <text evidence="7">Belongs to the organic radical-activating enzymes family.</text>
</comment>
<keyword evidence="4" id="KW-0479">Metal-binding</keyword>
<comment type="function">
    <text evidence="7">Activation of anaerobic ribonucleoside-triphosphate reductase under anaerobic conditions by generation of an organic free radical, using S-adenosylmethionine and reduced flavodoxin as cosubstrates to produce 5'-deoxy-adenosine.</text>
</comment>
<keyword evidence="11" id="KW-1185">Reference proteome</keyword>
<reference evidence="9 12" key="3">
    <citation type="submission" date="2019-07" db="EMBL/GenBank/DDBJ databases">
        <title>Complete Genome Sequence of Leptotrichia wadei Strain JMUB3933.</title>
        <authorList>
            <person name="Watanabe S."/>
            <person name="Cui L."/>
        </authorList>
    </citation>
    <scope>NUCLEOTIDE SEQUENCE [LARGE SCALE GENOMIC DNA]</scope>
    <source>
        <strain evidence="9 12">JMUB3933</strain>
    </source>
</reference>
<keyword evidence="2" id="KW-0004">4Fe-4S</keyword>
<dbReference type="SFLD" id="SFLDG01063">
    <property type="entry name" value="activating_enzymes__group_1"/>
    <property type="match status" value="1"/>
</dbReference>
<dbReference type="PANTHER" id="PTHR30352">
    <property type="entry name" value="PYRUVATE FORMATE-LYASE-ACTIVATING ENZYME"/>
    <property type="match status" value="1"/>
</dbReference>
<keyword evidence="7" id="KW-0560">Oxidoreductase</keyword>
<dbReference type="PIRSF" id="PIRSF000368">
    <property type="entry name" value="NrdG"/>
    <property type="match status" value="1"/>
</dbReference>
<evidence type="ECO:0000313" key="10">
    <source>
        <dbReference type="EMBL" id="KXB66219.1"/>
    </source>
</evidence>
<dbReference type="RefSeq" id="WP_082719380.1">
    <property type="nucleotide sequence ID" value="NZ_AP019834.1"/>
</dbReference>
<dbReference type="Pfam" id="PF13353">
    <property type="entry name" value="Fer4_12"/>
    <property type="match status" value="1"/>
</dbReference>
<evidence type="ECO:0000256" key="3">
    <source>
        <dbReference type="ARBA" id="ARBA00022691"/>
    </source>
</evidence>
<evidence type="ECO:0000313" key="12">
    <source>
        <dbReference type="Proteomes" id="UP000321397"/>
    </source>
</evidence>
<dbReference type="EMBL" id="AP019834">
    <property type="protein sequence ID" value="BBM48324.1"/>
    <property type="molecule type" value="Genomic_DNA"/>
</dbReference>
<keyword evidence="3" id="KW-0949">S-adenosyl-L-methionine</keyword>
<dbReference type="CDD" id="cd01335">
    <property type="entry name" value="Radical_SAM"/>
    <property type="match status" value="1"/>
</dbReference>
<reference evidence="11" key="2">
    <citation type="submission" date="2016-01" db="EMBL/GenBank/DDBJ databases">
        <authorList>
            <person name="Mitreva M."/>
            <person name="Pepin K.H."/>
            <person name="Mihindukulasuriya K.A."/>
            <person name="Fulton R."/>
            <person name="Fronick C."/>
            <person name="O'Laughlin M."/>
            <person name="Miner T."/>
            <person name="Herter B."/>
            <person name="Rosa B.A."/>
            <person name="Cordes M."/>
            <person name="Tomlinson C."/>
            <person name="Wollam A."/>
            <person name="Palsikar V.B."/>
            <person name="Mardis E.R."/>
            <person name="Wilson R.K."/>
        </authorList>
    </citation>
    <scope>NUCLEOTIDE SEQUENCE [LARGE SCALE GENOMIC DNA]</scope>
    <source>
        <strain evidence="11">KA00185</strain>
    </source>
</reference>
<organism evidence="10 11">
    <name type="scientific">Leptotrichia wadei</name>
    <dbReference type="NCBI Taxonomy" id="157687"/>
    <lineage>
        <taxon>Bacteria</taxon>
        <taxon>Fusobacteriati</taxon>
        <taxon>Fusobacteriota</taxon>
        <taxon>Fusobacteriia</taxon>
        <taxon>Fusobacteriales</taxon>
        <taxon>Leptotrichiaceae</taxon>
        <taxon>Leptotrichia</taxon>
    </lineage>
</organism>
<evidence type="ECO:0000256" key="7">
    <source>
        <dbReference type="PIRNR" id="PIRNR000368"/>
    </source>
</evidence>
<dbReference type="NCBIfam" id="TIGR02491">
    <property type="entry name" value="NrdG"/>
    <property type="match status" value="1"/>
</dbReference>
<dbReference type="InterPro" id="IPR034457">
    <property type="entry name" value="Organic_radical-activating"/>
</dbReference>
<evidence type="ECO:0000256" key="2">
    <source>
        <dbReference type="ARBA" id="ARBA00022485"/>
    </source>
</evidence>
<keyword evidence="6" id="KW-0411">Iron-sulfur</keyword>
<dbReference type="InterPro" id="IPR007197">
    <property type="entry name" value="rSAM"/>
</dbReference>
<dbReference type="GO" id="GO:0051539">
    <property type="term" value="F:4 iron, 4 sulfur cluster binding"/>
    <property type="evidence" value="ECO:0007669"/>
    <property type="project" value="UniProtKB-KW"/>
</dbReference>
<dbReference type="STRING" id="157687.HMPREF3180_01047"/>
<evidence type="ECO:0000256" key="4">
    <source>
        <dbReference type="ARBA" id="ARBA00022723"/>
    </source>
</evidence>